<reference evidence="2" key="1">
    <citation type="submission" date="2013-04" db="EMBL/GenBank/DDBJ databases">
        <authorList>
            <person name="Qu J."/>
            <person name="Murali S.C."/>
            <person name="Bandaranaike D."/>
            <person name="Bellair M."/>
            <person name="Blankenburg K."/>
            <person name="Chao H."/>
            <person name="Dinh H."/>
            <person name="Doddapaneni H."/>
            <person name="Downs B."/>
            <person name="Dugan-Rocha S."/>
            <person name="Elkadiri S."/>
            <person name="Gnanaolivu R.D."/>
            <person name="Hernandez B."/>
            <person name="Javaid M."/>
            <person name="Jayaseelan J.C."/>
            <person name="Lee S."/>
            <person name="Li M."/>
            <person name="Ming W."/>
            <person name="Munidasa M."/>
            <person name="Muniz J."/>
            <person name="Nguyen L."/>
            <person name="Ongeri F."/>
            <person name="Osuji N."/>
            <person name="Pu L.-L."/>
            <person name="Puazo M."/>
            <person name="Qu C."/>
            <person name="Quiroz J."/>
            <person name="Raj R."/>
            <person name="Weissenberger G."/>
            <person name="Xin Y."/>
            <person name="Zou X."/>
            <person name="Han Y."/>
            <person name="Richards S."/>
            <person name="Worley K."/>
            <person name="Muzny D."/>
            <person name="Gibbs R."/>
        </authorList>
    </citation>
    <scope>NUCLEOTIDE SEQUENCE</scope>
    <source>
        <strain evidence="2">Sampled in the wild</strain>
    </source>
</reference>
<comment type="caution">
    <text evidence="2">The sequence shown here is derived from an EMBL/GenBank/DDBJ whole genome shotgun (WGS) entry which is preliminary data.</text>
</comment>
<evidence type="ECO:0000313" key="3">
    <source>
        <dbReference type="Proteomes" id="UP000792457"/>
    </source>
</evidence>
<dbReference type="Proteomes" id="UP000792457">
    <property type="component" value="Unassembled WGS sequence"/>
</dbReference>
<evidence type="ECO:0000256" key="1">
    <source>
        <dbReference type="SAM" id="MobiDB-lite"/>
    </source>
</evidence>
<feature type="region of interest" description="Disordered" evidence="1">
    <location>
        <begin position="1"/>
        <end position="43"/>
    </location>
</feature>
<organism evidence="2 3">
    <name type="scientific">Ladona fulva</name>
    <name type="common">Scarce chaser dragonfly</name>
    <name type="synonym">Libellula fulva</name>
    <dbReference type="NCBI Taxonomy" id="123851"/>
    <lineage>
        <taxon>Eukaryota</taxon>
        <taxon>Metazoa</taxon>
        <taxon>Ecdysozoa</taxon>
        <taxon>Arthropoda</taxon>
        <taxon>Hexapoda</taxon>
        <taxon>Insecta</taxon>
        <taxon>Pterygota</taxon>
        <taxon>Palaeoptera</taxon>
        <taxon>Odonata</taxon>
        <taxon>Epiprocta</taxon>
        <taxon>Anisoptera</taxon>
        <taxon>Libelluloidea</taxon>
        <taxon>Libellulidae</taxon>
        <taxon>Ladona</taxon>
    </lineage>
</organism>
<feature type="compositionally biased region" description="Basic and acidic residues" evidence="1">
    <location>
        <begin position="24"/>
        <end position="41"/>
    </location>
</feature>
<feature type="region of interest" description="Disordered" evidence="1">
    <location>
        <begin position="68"/>
        <end position="98"/>
    </location>
</feature>
<proteinExistence type="predicted"/>
<protein>
    <submittedName>
        <fullName evidence="2">Uncharacterized protein</fullName>
    </submittedName>
</protein>
<name>A0A8K0KQL0_LADFU</name>
<dbReference type="EMBL" id="KZ309398">
    <property type="protein sequence ID" value="KAG8238634.1"/>
    <property type="molecule type" value="Genomic_DNA"/>
</dbReference>
<sequence length="210" mass="23391">MKTEAKWSGGFGRCARPKKKGERRLRQPFELRPSTDHEHLDLSPAPCSAPAAAALLLLLFAHNGAVGQSGPHRAAHSEAPQDRAFPSEGAPTGARISRSSSRASVFEWKLNRGRSHLREEGIRNAVEESSAAACGRLPAQDDQRQAQPHRLSVVSEISPIQVVLMRHVWMKRSSIKSMLTFCPLVTEEIIPLHKENSNSKTWRYFAKIMR</sequence>
<gene>
    <name evidence="2" type="ORF">J437_LFUL017666</name>
</gene>
<accession>A0A8K0KQL0</accession>
<keyword evidence="3" id="KW-1185">Reference proteome</keyword>
<evidence type="ECO:0000313" key="2">
    <source>
        <dbReference type="EMBL" id="KAG8238634.1"/>
    </source>
</evidence>
<dbReference type="AlphaFoldDB" id="A0A8K0KQL0"/>
<reference evidence="2" key="2">
    <citation type="submission" date="2017-10" db="EMBL/GenBank/DDBJ databases">
        <title>Ladona fulva Genome sequencing and assembly.</title>
        <authorList>
            <person name="Murali S."/>
            <person name="Richards S."/>
            <person name="Bandaranaike D."/>
            <person name="Bellair M."/>
            <person name="Blankenburg K."/>
            <person name="Chao H."/>
            <person name="Dinh H."/>
            <person name="Doddapaneni H."/>
            <person name="Dugan-Rocha S."/>
            <person name="Elkadiri S."/>
            <person name="Gnanaolivu R."/>
            <person name="Hernandez B."/>
            <person name="Skinner E."/>
            <person name="Javaid M."/>
            <person name="Lee S."/>
            <person name="Li M."/>
            <person name="Ming W."/>
            <person name="Munidasa M."/>
            <person name="Muniz J."/>
            <person name="Nguyen L."/>
            <person name="Hughes D."/>
            <person name="Osuji N."/>
            <person name="Pu L.-L."/>
            <person name="Puazo M."/>
            <person name="Qu C."/>
            <person name="Quiroz J."/>
            <person name="Raj R."/>
            <person name="Weissenberger G."/>
            <person name="Xin Y."/>
            <person name="Zou X."/>
            <person name="Han Y."/>
            <person name="Worley K."/>
            <person name="Muzny D."/>
            <person name="Gibbs R."/>
        </authorList>
    </citation>
    <scope>NUCLEOTIDE SEQUENCE</scope>
    <source>
        <strain evidence="2">Sampled in the wild</strain>
    </source>
</reference>